<organism evidence="1 2">
    <name type="scientific">Exiguobacterium acetylicum</name>
    <name type="common">Brevibacterium acetylicum</name>
    <dbReference type="NCBI Taxonomy" id="41170"/>
    <lineage>
        <taxon>Bacteria</taxon>
        <taxon>Bacillati</taxon>
        <taxon>Bacillota</taxon>
        <taxon>Bacilli</taxon>
        <taxon>Bacillales</taxon>
        <taxon>Bacillales Family XII. Incertae Sedis</taxon>
        <taxon>Exiguobacterium</taxon>
    </lineage>
</organism>
<gene>
    <name evidence="1" type="ORF">KKI46_13895</name>
</gene>
<keyword evidence="2" id="KW-1185">Reference proteome</keyword>
<protein>
    <submittedName>
        <fullName evidence="1">Potassium-transporting ATPase subunit F</fullName>
    </submittedName>
</protein>
<dbReference type="Proteomes" id="UP000679498">
    <property type="component" value="Chromosome"/>
</dbReference>
<proteinExistence type="predicted"/>
<dbReference type="Pfam" id="PF09604">
    <property type="entry name" value="Potass_KdpF"/>
    <property type="match status" value="1"/>
</dbReference>
<dbReference type="RefSeq" id="WP_071908832.1">
    <property type="nucleotide sequence ID" value="NZ_CP030931.1"/>
</dbReference>
<dbReference type="EMBL" id="CP075897">
    <property type="protein sequence ID" value="QWB31767.1"/>
    <property type="molecule type" value="Genomic_DNA"/>
</dbReference>
<sequence length="26" mass="3124">MTWFLLATGCLVFLYLGYCLMYPEKF</sequence>
<evidence type="ECO:0000313" key="2">
    <source>
        <dbReference type="Proteomes" id="UP000679498"/>
    </source>
</evidence>
<name>A0ABX8GF24_EXIAC</name>
<reference evidence="1 2" key="1">
    <citation type="submission" date="2021-05" db="EMBL/GenBank/DDBJ databases">
        <title>Biocontrol using Exiguobacterium acetylicum SI17 against litchi downy blight caused by Peronophythora litchii.</title>
        <authorList>
            <person name="Zheng L."/>
        </authorList>
    </citation>
    <scope>NUCLEOTIDE SEQUENCE [LARGE SCALE GENOMIC DNA]</scope>
    <source>
        <strain evidence="1 2">SI17</strain>
    </source>
</reference>
<accession>A0ABX8GF24</accession>
<dbReference type="InterPro" id="IPR011726">
    <property type="entry name" value="KdpF"/>
</dbReference>
<evidence type="ECO:0000313" key="1">
    <source>
        <dbReference type="EMBL" id="QWB31767.1"/>
    </source>
</evidence>